<protein>
    <submittedName>
        <fullName evidence="1">Uncharacterized protein</fullName>
    </submittedName>
</protein>
<reference evidence="1" key="1">
    <citation type="submission" date="2022-10" db="EMBL/GenBank/DDBJ databases">
        <title>Culturing micro-colonial fungi from biological soil crusts in the Mojave desert and describing Neophaeococcomyces mojavensis, and introducing the new genera and species Taxawa tesnikishii.</title>
        <authorList>
            <person name="Kurbessoian T."/>
            <person name="Stajich J.E."/>
        </authorList>
    </citation>
    <scope>NUCLEOTIDE SEQUENCE</scope>
    <source>
        <strain evidence="1">TK_41</strain>
    </source>
</reference>
<gene>
    <name evidence="1" type="ORF">H2200_012761</name>
</gene>
<dbReference type="EMBL" id="JAPDRK010000024">
    <property type="protein sequence ID" value="KAJ9602981.1"/>
    <property type="molecule type" value="Genomic_DNA"/>
</dbReference>
<proteinExistence type="predicted"/>
<comment type="caution">
    <text evidence="1">The sequence shown here is derived from an EMBL/GenBank/DDBJ whole genome shotgun (WGS) entry which is preliminary data.</text>
</comment>
<sequence>MAYKLENMHRRPRFAMIHLKAAQKLVHEAKTNDMGRFSDSKASAIGAIDEVVKMSLAHMEAVAAPQPTIHGSENIQFDSLDEARVYLEWFLVAKHAVKKWSTNGQFETYIV</sequence>
<evidence type="ECO:0000313" key="2">
    <source>
        <dbReference type="Proteomes" id="UP001172673"/>
    </source>
</evidence>
<evidence type="ECO:0000313" key="1">
    <source>
        <dbReference type="EMBL" id="KAJ9602981.1"/>
    </source>
</evidence>
<name>A0AA38WXH9_9EURO</name>
<dbReference type="Proteomes" id="UP001172673">
    <property type="component" value="Unassembled WGS sequence"/>
</dbReference>
<organism evidence="1 2">
    <name type="scientific">Cladophialophora chaetospira</name>
    <dbReference type="NCBI Taxonomy" id="386627"/>
    <lineage>
        <taxon>Eukaryota</taxon>
        <taxon>Fungi</taxon>
        <taxon>Dikarya</taxon>
        <taxon>Ascomycota</taxon>
        <taxon>Pezizomycotina</taxon>
        <taxon>Eurotiomycetes</taxon>
        <taxon>Chaetothyriomycetidae</taxon>
        <taxon>Chaetothyriales</taxon>
        <taxon>Herpotrichiellaceae</taxon>
        <taxon>Cladophialophora</taxon>
    </lineage>
</organism>
<accession>A0AA38WXH9</accession>
<keyword evidence="2" id="KW-1185">Reference proteome</keyword>
<dbReference type="AlphaFoldDB" id="A0AA38WXH9"/>